<organism evidence="2 3">
    <name type="scientific">Erythroxylum novogranatense</name>
    <dbReference type="NCBI Taxonomy" id="1862640"/>
    <lineage>
        <taxon>Eukaryota</taxon>
        <taxon>Viridiplantae</taxon>
        <taxon>Streptophyta</taxon>
        <taxon>Embryophyta</taxon>
        <taxon>Tracheophyta</taxon>
        <taxon>Spermatophyta</taxon>
        <taxon>Magnoliopsida</taxon>
        <taxon>eudicotyledons</taxon>
        <taxon>Gunneridae</taxon>
        <taxon>Pentapetalae</taxon>
        <taxon>rosids</taxon>
        <taxon>fabids</taxon>
        <taxon>Malpighiales</taxon>
        <taxon>Erythroxylaceae</taxon>
        <taxon>Erythroxylum</taxon>
    </lineage>
</organism>
<feature type="transmembrane region" description="Helical" evidence="1">
    <location>
        <begin position="18"/>
        <end position="40"/>
    </location>
</feature>
<dbReference type="AlphaFoldDB" id="A0AAV8SVZ6"/>
<evidence type="ECO:0000256" key="1">
    <source>
        <dbReference type="SAM" id="Phobius"/>
    </source>
</evidence>
<sequence length="144" mass="16245">MIVYGSFPGSPFGGRSQWRLWSCILSVSVLNILSIIPCVVSFNFDVPSRRCLWDLSHQNRYMRDCGKGCKFLNDCERYICQNIPHVLSPLLHTFHLLHVKSQLLSWTGRSDCQHACILAEDTTCIICVKTSNILQGCSTGLLIP</sequence>
<gene>
    <name evidence="2" type="ORF">K2173_024728</name>
</gene>
<keyword evidence="3" id="KW-1185">Reference proteome</keyword>
<keyword evidence="1" id="KW-1133">Transmembrane helix</keyword>
<comment type="caution">
    <text evidence="2">The sequence shown here is derived from an EMBL/GenBank/DDBJ whole genome shotgun (WGS) entry which is preliminary data.</text>
</comment>
<accession>A0AAV8SVZ6</accession>
<evidence type="ECO:0000313" key="2">
    <source>
        <dbReference type="EMBL" id="KAJ8756181.1"/>
    </source>
</evidence>
<dbReference type="EMBL" id="JAIWQS010000009">
    <property type="protein sequence ID" value="KAJ8756181.1"/>
    <property type="molecule type" value="Genomic_DNA"/>
</dbReference>
<reference evidence="2 3" key="1">
    <citation type="submission" date="2021-09" db="EMBL/GenBank/DDBJ databases">
        <title>Genomic insights and catalytic innovation underlie evolution of tropane alkaloids biosynthesis.</title>
        <authorList>
            <person name="Wang Y.-J."/>
            <person name="Tian T."/>
            <person name="Huang J.-P."/>
            <person name="Huang S.-X."/>
        </authorList>
    </citation>
    <scope>NUCLEOTIDE SEQUENCE [LARGE SCALE GENOMIC DNA]</scope>
    <source>
        <strain evidence="2">KIB-2018</strain>
        <tissue evidence="2">Leaf</tissue>
    </source>
</reference>
<keyword evidence="1" id="KW-0472">Membrane</keyword>
<dbReference type="Proteomes" id="UP001159364">
    <property type="component" value="Linkage Group LG09"/>
</dbReference>
<proteinExistence type="predicted"/>
<protein>
    <submittedName>
        <fullName evidence="2">Uncharacterized protein</fullName>
    </submittedName>
</protein>
<name>A0AAV8SVZ6_9ROSI</name>
<evidence type="ECO:0000313" key="3">
    <source>
        <dbReference type="Proteomes" id="UP001159364"/>
    </source>
</evidence>
<keyword evidence="1" id="KW-0812">Transmembrane</keyword>